<dbReference type="InterPro" id="IPR036020">
    <property type="entry name" value="WW_dom_sf"/>
</dbReference>
<feature type="compositionally biased region" description="Pro residues" evidence="8">
    <location>
        <begin position="709"/>
        <end position="736"/>
    </location>
</feature>
<dbReference type="OrthoDB" id="2444812at2759"/>
<feature type="compositionally biased region" description="Acidic residues" evidence="8">
    <location>
        <begin position="737"/>
        <end position="752"/>
    </location>
</feature>
<feature type="compositionally biased region" description="Basic residues" evidence="8">
    <location>
        <begin position="1043"/>
        <end position="1053"/>
    </location>
</feature>
<keyword evidence="2" id="KW-0597">Phosphoprotein</keyword>
<feature type="region of interest" description="Disordered" evidence="8">
    <location>
        <begin position="928"/>
        <end position="1053"/>
    </location>
</feature>
<evidence type="ECO:0000256" key="8">
    <source>
        <dbReference type="SAM" id="MobiDB-lite"/>
    </source>
</evidence>
<feature type="domain" description="WW" evidence="9">
    <location>
        <begin position="593"/>
        <end position="627"/>
    </location>
</feature>
<feature type="region of interest" description="Disordered" evidence="8">
    <location>
        <begin position="709"/>
        <end position="784"/>
    </location>
</feature>
<dbReference type="InterPro" id="IPR053076">
    <property type="entry name" value="WW_domain_protein"/>
</dbReference>
<dbReference type="AlphaFoldDB" id="A0A7K8UJK7"/>
<accession>A0A7K8UJK7</accession>
<feature type="region of interest" description="Disordered" evidence="8">
    <location>
        <begin position="620"/>
        <end position="661"/>
    </location>
</feature>
<gene>
    <name evidence="10" type="primary">Fnbp4</name>
    <name evidence="10" type="ORF">OCEOCE_R12486</name>
</gene>
<dbReference type="EMBL" id="VWZA01003223">
    <property type="protein sequence ID" value="NXF54555.1"/>
    <property type="molecule type" value="Genomic_DNA"/>
</dbReference>
<dbReference type="SMART" id="SM00456">
    <property type="entry name" value="WW"/>
    <property type="match status" value="2"/>
</dbReference>
<evidence type="ECO:0000256" key="1">
    <source>
        <dbReference type="ARBA" id="ARBA00022499"/>
    </source>
</evidence>
<dbReference type="SUPFAM" id="SSF51045">
    <property type="entry name" value="WW domain"/>
    <property type="match status" value="2"/>
</dbReference>
<organism evidence="10 11">
    <name type="scientific">Oceanites oceanicus</name>
    <name type="common">Wilson's storm petrel</name>
    <name type="synonym">Procellaria oceanica</name>
    <dbReference type="NCBI Taxonomy" id="79653"/>
    <lineage>
        <taxon>Eukaryota</taxon>
        <taxon>Metazoa</taxon>
        <taxon>Chordata</taxon>
        <taxon>Craniata</taxon>
        <taxon>Vertebrata</taxon>
        <taxon>Euteleostomi</taxon>
        <taxon>Archelosauria</taxon>
        <taxon>Archosauria</taxon>
        <taxon>Dinosauria</taxon>
        <taxon>Saurischia</taxon>
        <taxon>Theropoda</taxon>
        <taxon>Coelurosauria</taxon>
        <taxon>Aves</taxon>
        <taxon>Neognathae</taxon>
        <taxon>Neoaves</taxon>
        <taxon>Aequornithes</taxon>
        <taxon>Procellariiformes</taxon>
        <taxon>Hydrobatidae</taxon>
        <taxon>Oceanites</taxon>
    </lineage>
</organism>
<evidence type="ECO:0000256" key="5">
    <source>
        <dbReference type="ARBA" id="ARBA00022990"/>
    </source>
</evidence>
<feature type="compositionally biased region" description="Basic and acidic residues" evidence="8">
    <location>
        <begin position="1007"/>
        <end position="1018"/>
    </location>
</feature>
<reference evidence="10 11" key="1">
    <citation type="submission" date="2019-09" db="EMBL/GenBank/DDBJ databases">
        <title>Bird 10,000 Genomes (B10K) Project - Family phase.</title>
        <authorList>
            <person name="Zhang G."/>
        </authorList>
    </citation>
    <scope>NUCLEOTIDE SEQUENCE [LARGE SCALE GENOMIC DNA]</scope>
    <source>
        <strain evidence="10">B10K-CU-031-11</strain>
        <tissue evidence="10">Muscle</tissue>
    </source>
</reference>
<evidence type="ECO:0000256" key="6">
    <source>
        <dbReference type="ARBA" id="ARBA00074617"/>
    </source>
</evidence>
<evidence type="ECO:0000313" key="11">
    <source>
        <dbReference type="Proteomes" id="UP000569728"/>
    </source>
</evidence>
<dbReference type="PROSITE" id="PS01159">
    <property type="entry name" value="WW_DOMAIN_1"/>
    <property type="match status" value="1"/>
</dbReference>
<dbReference type="PANTHER" id="PTHR46697">
    <property type="entry name" value="FORMIN-BINDING PROTEIN 4"/>
    <property type="match status" value="1"/>
</dbReference>
<dbReference type="CDD" id="cd00201">
    <property type="entry name" value="WW"/>
    <property type="match status" value="2"/>
</dbReference>
<evidence type="ECO:0000313" key="10">
    <source>
        <dbReference type="EMBL" id="NXF54555.1"/>
    </source>
</evidence>
<feature type="compositionally biased region" description="Basic and acidic residues" evidence="8">
    <location>
        <begin position="352"/>
        <end position="363"/>
    </location>
</feature>
<proteinExistence type="predicted"/>
<feature type="non-terminal residue" evidence="10">
    <location>
        <position position="1"/>
    </location>
</feature>
<feature type="region of interest" description="Disordered" evidence="8">
    <location>
        <begin position="352"/>
        <end position="518"/>
    </location>
</feature>
<feature type="compositionally biased region" description="Low complexity" evidence="8">
    <location>
        <begin position="928"/>
        <end position="937"/>
    </location>
</feature>
<feature type="region of interest" description="Disordered" evidence="8">
    <location>
        <begin position="156"/>
        <end position="199"/>
    </location>
</feature>
<keyword evidence="5" id="KW-0007">Acetylation</keyword>
<feature type="non-terminal residue" evidence="10">
    <location>
        <position position="1053"/>
    </location>
</feature>
<feature type="domain" description="WW" evidence="9">
    <location>
        <begin position="219"/>
        <end position="247"/>
    </location>
</feature>
<feature type="compositionally biased region" description="Basic and acidic residues" evidence="8">
    <location>
        <begin position="495"/>
        <end position="510"/>
    </location>
</feature>
<feature type="compositionally biased region" description="Acidic residues" evidence="8">
    <location>
        <begin position="993"/>
        <end position="1006"/>
    </location>
</feature>
<comment type="caution">
    <text evidence="10">The sequence shown here is derived from an EMBL/GenBank/DDBJ whole genome shotgun (WGS) entry which is preliminary data.</text>
</comment>
<evidence type="ECO:0000256" key="4">
    <source>
        <dbReference type="ARBA" id="ARBA00022843"/>
    </source>
</evidence>
<protein>
    <recommendedName>
        <fullName evidence="6">Formin-binding protein 4</fullName>
    </recommendedName>
    <alternativeName>
        <fullName evidence="7">Formin-binding protein 30</fullName>
    </alternativeName>
</protein>
<feature type="compositionally biased region" description="Basic residues" evidence="8">
    <location>
        <begin position="964"/>
        <end position="977"/>
    </location>
</feature>
<feature type="region of interest" description="Disordered" evidence="8">
    <location>
        <begin position="1"/>
        <end position="54"/>
    </location>
</feature>
<keyword evidence="11" id="KW-1185">Reference proteome</keyword>
<dbReference type="Proteomes" id="UP000569728">
    <property type="component" value="Unassembled WGS sequence"/>
</dbReference>
<evidence type="ECO:0000256" key="3">
    <source>
        <dbReference type="ARBA" id="ARBA00022737"/>
    </source>
</evidence>
<dbReference type="FunFam" id="2.20.70.10:FF:000058">
    <property type="entry name" value="Formin binding protein 4"/>
    <property type="match status" value="1"/>
</dbReference>
<feature type="region of interest" description="Disordered" evidence="8">
    <location>
        <begin position="115"/>
        <end position="136"/>
    </location>
</feature>
<feature type="compositionally biased region" description="Pro residues" evidence="8">
    <location>
        <begin position="938"/>
        <end position="958"/>
    </location>
</feature>
<dbReference type="PANTHER" id="PTHR46697:SF1">
    <property type="entry name" value="FORMIN-BINDING PROTEIN 4"/>
    <property type="match status" value="1"/>
</dbReference>
<feature type="region of interest" description="Disordered" evidence="8">
    <location>
        <begin position="801"/>
        <end position="820"/>
    </location>
</feature>
<feature type="compositionally biased region" description="Low complexity" evidence="8">
    <location>
        <begin position="773"/>
        <end position="784"/>
    </location>
</feature>
<name>A0A7K8UJK7_OCEOC</name>
<feature type="compositionally biased region" description="Basic and acidic residues" evidence="8">
    <location>
        <begin position="633"/>
        <end position="661"/>
    </location>
</feature>
<evidence type="ECO:0000259" key="9">
    <source>
        <dbReference type="PROSITE" id="PS50020"/>
    </source>
</evidence>
<feature type="compositionally biased region" description="Acidic residues" evidence="8">
    <location>
        <begin position="395"/>
        <end position="406"/>
    </location>
</feature>
<sequence>MGKKSRAAPGRRPILQLSPPGPRRDEAAVPPAEGADSGSEPGNDGRGWGWVTVGPPDSGWGGWIRFPAAAGGAPLPAWAAPRRACCSVPPLAEGLLLPPRLGGLCLLGAYADSDDEEGETQEKSARSADANGNNSADIDSTLANFLAEIDAITAPPQPAEPAAATSAPPPTPPRPEPKESGSGQSLGTANGAGSAPAPEWQYDTQCSLAGVGELEMGDWQEVWDENTGCYYYWNTQSNEVTWELPQYLATQVQGLQHYQHSSTVAGTNGSFVAAAELYPQEKGATPGSIGRGASLAKREVKKEVNEGVQALSNSEEEKKGVAAALLAPLLPDVVKEEEERWRRKVICKEEVEPPPEEEVKAEEAAAAPEEPEPGRDSLEDMLQEDLCSVVQSGESAEEEEEQDTLELEMVLERKKAELRALEEGDGSISGSSPLSDGSQSASQDATRRLASKRGKWKLFVGAASPESASRGSSKTGRESPEVGEAAASTEGADANSDKEAESEEPQEKAKAQGAPKIEEEEQDLKFQIGELANTLTSKLEFLGINRQSISNFHMLLLQTETRIADWREGALNGNYLKRKLQDAAEQLKQYEINATPKGWSCHWDREHRRYFYVNERSGESQWEFPDGEDEEEGQRTTDRKADGPPKPPPKDKGERTGDSAERSAACVNMYSSGSLCKESFSGQVPATSLMPLTPFWTLLQSSVPVLQPPLPLEMPPPPPPPPDSPPPPPPPPPPPGEDGEIQEVEMEDEGGEEPPAPGTEEDAPLKPLLRPTASSSQVSGCASSRAKLGLSHTLFQGAVEPSPAPLLSAKPQKRKAMEMSPGLMQRTATIGSCPVIYSQPLMAAGKYQPSAVPLASLRQRQRLQGEIQGHPNLRIAPGHAGPQPTALGLQSGYLGVTAPAAPSVMSYSECAAPVSLAAAAVQPAPARGALPAAGTTDQPPPPPPPQTPPPPAPKAPPPPEKEKPRKGRKDKGKKGKTKMPSLVKKWQSIQRELDEEENSSSSEEDRETTAQRRIEEWKQQQLMSGMAERNANFEALPEDWRARLKRRKTASST</sequence>
<evidence type="ECO:0000256" key="7">
    <source>
        <dbReference type="ARBA" id="ARBA00078190"/>
    </source>
</evidence>
<evidence type="ECO:0000256" key="2">
    <source>
        <dbReference type="ARBA" id="ARBA00022553"/>
    </source>
</evidence>
<keyword evidence="4" id="KW-0832">Ubl conjugation</keyword>
<dbReference type="FunFam" id="2.20.70.10:FF:000056">
    <property type="entry name" value="Formin binding protein 4"/>
    <property type="match status" value="1"/>
</dbReference>
<dbReference type="PROSITE" id="PS50020">
    <property type="entry name" value="WW_DOMAIN_2"/>
    <property type="match status" value="2"/>
</dbReference>
<dbReference type="InterPro" id="IPR001202">
    <property type="entry name" value="WW_dom"/>
</dbReference>
<dbReference type="Pfam" id="PF00397">
    <property type="entry name" value="WW"/>
    <property type="match status" value="2"/>
</dbReference>
<keyword evidence="3" id="KW-0677">Repeat</keyword>
<feature type="compositionally biased region" description="Basic and acidic residues" evidence="8">
    <location>
        <begin position="410"/>
        <end position="422"/>
    </location>
</feature>
<dbReference type="Gene3D" id="2.20.70.10">
    <property type="match status" value="2"/>
</dbReference>
<feature type="compositionally biased region" description="Low complexity" evidence="8">
    <location>
        <begin position="426"/>
        <end position="442"/>
    </location>
</feature>
<keyword evidence="1" id="KW-1017">Isopeptide bond</keyword>